<organism evidence="1 2">
    <name type="scientific">Fusarium oxysporum NRRL 32931</name>
    <dbReference type="NCBI Taxonomy" id="660029"/>
    <lineage>
        <taxon>Eukaryota</taxon>
        <taxon>Fungi</taxon>
        <taxon>Dikarya</taxon>
        <taxon>Ascomycota</taxon>
        <taxon>Pezizomycotina</taxon>
        <taxon>Sordariomycetes</taxon>
        <taxon>Hypocreomycetidae</taxon>
        <taxon>Hypocreales</taxon>
        <taxon>Nectriaceae</taxon>
        <taxon>Fusarium</taxon>
        <taxon>Fusarium oxysporum species complex</taxon>
    </lineage>
</organism>
<reference evidence="1" key="2">
    <citation type="submission" date="2012-06" db="EMBL/GenBank/DDBJ databases">
        <title>Annotation of the Genome Sequence of Fusarium oxysporum NRRL32931.</title>
        <authorList>
            <consortium name="The Broad Institute Genomics Platform"/>
            <person name="Ma L.-J."/>
            <person name="Corby-Kistler H."/>
            <person name="Broz K."/>
            <person name="Gale L.R."/>
            <person name="Jonkers W."/>
            <person name="O'Donnell K."/>
            <person name="Ploetz R."/>
            <person name="Steinberg C."/>
            <person name="Schwartz D.C."/>
            <person name="VanEtten H."/>
            <person name="Zhou S."/>
            <person name="Young S.K."/>
            <person name="Zeng Q."/>
            <person name="Gargeya S."/>
            <person name="Fitzgerald M."/>
            <person name="Abouelleil A."/>
            <person name="Alvarado L."/>
            <person name="Chapman S.B."/>
            <person name="Gainer-Dewar J."/>
            <person name="Goldberg J."/>
            <person name="Griggs A."/>
            <person name="Gujja S."/>
            <person name="Hansen M."/>
            <person name="Howarth C."/>
            <person name="Imamovic A."/>
            <person name="Ireland A."/>
            <person name="Larimer J."/>
            <person name="McCowan C."/>
            <person name="Murphy C."/>
            <person name="Pearson M."/>
            <person name="Poon T.W."/>
            <person name="Priest M."/>
            <person name="Roberts A."/>
            <person name="Saif S."/>
            <person name="Shea T."/>
            <person name="Sykes S."/>
            <person name="Wortman J."/>
            <person name="Nusbaum C."/>
            <person name="Birren B."/>
        </authorList>
    </citation>
    <scope>NUCLEOTIDE SEQUENCE</scope>
    <source>
        <strain evidence="1">NRRL 32931</strain>
    </source>
</reference>
<dbReference type="Proteomes" id="UP000030753">
    <property type="component" value="Unassembled WGS sequence"/>
</dbReference>
<accession>W9IVC4</accession>
<protein>
    <submittedName>
        <fullName evidence="1">Uncharacterized protein</fullName>
    </submittedName>
</protein>
<gene>
    <name evidence="1" type="ORF">FOYG_05151</name>
</gene>
<dbReference type="EMBL" id="JH717841">
    <property type="protein sequence ID" value="EWY96454.1"/>
    <property type="molecule type" value="Genomic_DNA"/>
</dbReference>
<reference evidence="1 2" key="1">
    <citation type="submission" date="2011-06" db="EMBL/GenBank/DDBJ databases">
        <title>The Genome Sequence of Fusarium oxysporum FOSC 3-a.</title>
        <authorList>
            <consortium name="The Broad Institute Genome Sequencing Platform"/>
            <person name="Ma L.-J."/>
            <person name="Gale L.R."/>
            <person name="Schwartz D.C."/>
            <person name="Zhou S."/>
            <person name="Corby-Kistler H."/>
            <person name="Young S.K."/>
            <person name="Zeng Q."/>
            <person name="Gargeya S."/>
            <person name="Fitzgerald M."/>
            <person name="Haas B."/>
            <person name="Abouelleil A."/>
            <person name="Alvarado L."/>
            <person name="Arachchi H.M."/>
            <person name="Berlin A."/>
            <person name="Brown A."/>
            <person name="Chapman S.B."/>
            <person name="Chen Z."/>
            <person name="Dunbar C."/>
            <person name="Freedman E."/>
            <person name="Gearin G."/>
            <person name="Gellesch M."/>
            <person name="Goldberg J."/>
            <person name="Griggs A."/>
            <person name="Gujja S."/>
            <person name="Heiman D."/>
            <person name="Howarth C."/>
            <person name="Larson L."/>
            <person name="Lui A."/>
            <person name="MacDonald P.J.P."/>
            <person name="Mehta T."/>
            <person name="Montmayeur A."/>
            <person name="Murphy C."/>
            <person name="Neiman D."/>
            <person name="Pearson M."/>
            <person name="Priest M."/>
            <person name="Roberts A."/>
            <person name="Saif S."/>
            <person name="Shea T."/>
            <person name="Shenoy N."/>
            <person name="Sisk P."/>
            <person name="Stolte C."/>
            <person name="Sykes S."/>
            <person name="Wortman J."/>
            <person name="Nusbaum C."/>
            <person name="Birren B."/>
        </authorList>
    </citation>
    <scope>NUCLEOTIDE SEQUENCE [LARGE SCALE GENOMIC DNA]</scope>
    <source>
        <strain evidence="2">FOSC 3-a</strain>
        <strain evidence="1">NRRL 32931</strain>
    </source>
</reference>
<evidence type="ECO:0000313" key="2">
    <source>
        <dbReference type="Proteomes" id="UP000030753"/>
    </source>
</evidence>
<dbReference type="EMBL" id="JH717841">
    <property type="protein sequence ID" value="EWY96451.1"/>
    <property type="molecule type" value="Genomic_DNA"/>
</dbReference>
<evidence type="ECO:0000313" key="1">
    <source>
        <dbReference type="EMBL" id="EWY96451.1"/>
    </source>
</evidence>
<dbReference type="AlphaFoldDB" id="W9IVC4"/>
<name>W9IVC4_FUSOX</name>
<dbReference type="HOGENOM" id="CLU_1635483_0_0_1"/>
<dbReference type="EMBL" id="JH717841">
    <property type="protein sequence ID" value="EWY96452.1"/>
    <property type="molecule type" value="Genomic_DNA"/>
</dbReference>
<sequence length="165" mass="18306">MLLMGTSAYYRILSTSAAMIKSPVPRMFCAAAAAVTNFRRRCRASTSALLLRAAAPHYHPRKSHYNHASSMKTENRLHSLNTHKRDKVVLCMEESVLAAIPLVIILAQGVAQRTASGISSKARLICRIGILTSHAIQQKRVTQLYCNRVSLYACYNLPKLGAQFF</sequence>
<proteinExistence type="predicted"/>
<dbReference type="EMBL" id="JH717841">
    <property type="protein sequence ID" value="EWY96453.1"/>
    <property type="molecule type" value="Genomic_DNA"/>
</dbReference>